<gene>
    <name evidence="5" type="primary">LOC116218662</name>
</gene>
<protein>
    <submittedName>
        <fullName evidence="5">Barrier-to-autointegration factor-like</fullName>
    </submittedName>
</protein>
<comment type="subcellular location">
    <subcellularLocation>
        <location evidence="1">Nucleus</location>
    </subcellularLocation>
</comment>
<organism evidence="4 5">
    <name type="scientific">Clupea harengus</name>
    <name type="common">Atlantic herring</name>
    <dbReference type="NCBI Taxonomy" id="7950"/>
    <lineage>
        <taxon>Eukaryota</taxon>
        <taxon>Metazoa</taxon>
        <taxon>Chordata</taxon>
        <taxon>Craniata</taxon>
        <taxon>Vertebrata</taxon>
        <taxon>Euteleostomi</taxon>
        <taxon>Actinopterygii</taxon>
        <taxon>Neopterygii</taxon>
        <taxon>Teleostei</taxon>
        <taxon>Clupei</taxon>
        <taxon>Clupeiformes</taxon>
        <taxon>Clupeoidei</taxon>
        <taxon>Clupeidae</taxon>
        <taxon>Clupea</taxon>
    </lineage>
</organism>
<sequence>MSNTSKKHQSFCSEPMKGKPVTALPGIGPARGSQLQSQGYHKATDVYGKYLTMHENRNEFQGWLKDQSGANFKQQGDCYNGVRGWTDNNL</sequence>
<dbReference type="GeneID" id="116218662"/>
<name>A0A6P8F195_CLUHA</name>
<dbReference type="OrthoDB" id="8496371at2759"/>
<dbReference type="InterPro" id="IPR036617">
    <property type="entry name" value="BAF_sf"/>
</dbReference>
<dbReference type="InterPro" id="IPR004122">
    <property type="entry name" value="BAF_prot"/>
</dbReference>
<dbReference type="GO" id="GO:0051276">
    <property type="term" value="P:chromosome organization"/>
    <property type="evidence" value="ECO:0007669"/>
    <property type="project" value="TreeGrafter"/>
</dbReference>
<keyword evidence="2" id="KW-0539">Nucleus</keyword>
<dbReference type="Pfam" id="PF02961">
    <property type="entry name" value="SAM_BAF"/>
    <property type="match status" value="1"/>
</dbReference>
<dbReference type="InterPro" id="IPR051387">
    <property type="entry name" value="BAF"/>
</dbReference>
<dbReference type="KEGG" id="char:116218662"/>
<dbReference type="GO" id="GO:0003677">
    <property type="term" value="F:DNA binding"/>
    <property type="evidence" value="ECO:0007669"/>
    <property type="project" value="InterPro"/>
</dbReference>
<dbReference type="Proteomes" id="UP000515152">
    <property type="component" value="Chromosome 23"/>
</dbReference>
<dbReference type="AlphaFoldDB" id="A0A6P8F195"/>
<keyword evidence="4" id="KW-1185">Reference proteome</keyword>
<dbReference type="RefSeq" id="XP_031416912.1">
    <property type="nucleotide sequence ID" value="XM_031561052.2"/>
</dbReference>
<dbReference type="SMART" id="SM01023">
    <property type="entry name" value="BAF"/>
    <property type="match status" value="1"/>
</dbReference>
<evidence type="ECO:0000256" key="1">
    <source>
        <dbReference type="ARBA" id="ARBA00004123"/>
    </source>
</evidence>
<evidence type="ECO:0000256" key="3">
    <source>
        <dbReference type="SAM" id="MobiDB-lite"/>
    </source>
</evidence>
<dbReference type="GO" id="GO:0005634">
    <property type="term" value="C:nucleus"/>
    <property type="evidence" value="ECO:0007669"/>
    <property type="project" value="UniProtKB-SubCell"/>
</dbReference>
<dbReference type="SUPFAM" id="SSF47798">
    <property type="entry name" value="Barrier-to-autointegration factor, BAF"/>
    <property type="match status" value="1"/>
</dbReference>
<dbReference type="PANTHER" id="PTHR47507">
    <property type="entry name" value="BARRIER TO AUTOINTEGRATION FACTOR 2"/>
    <property type="match status" value="1"/>
</dbReference>
<proteinExistence type="predicted"/>
<dbReference type="Gene3D" id="1.10.150.40">
    <property type="entry name" value="Barrier-to-autointegration factor, BAF"/>
    <property type="match status" value="1"/>
</dbReference>
<dbReference type="GO" id="GO:0000793">
    <property type="term" value="C:condensed chromosome"/>
    <property type="evidence" value="ECO:0007669"/>
    <property type="project" value="TreeGrafter"/>
</dbReference>
<evidence type="ECO:0000313" key="4">
    <source>
        <dbReference type="Proteomes" id="UP000515152"/>
    </source>
</evidence>
<reference evidence="5" key="1">
    <citation type="submission" date="2025-08" db="UniProtKB">
        <authorList>
            <consortium name="RefSeq"/>
        </authorList>
    </citation>
    <scope>IDENTIFICATION</scope>
</reference>
<dbReference type="PANTHER" id="PTHR47507:SF5">
    <property type="entry name" value="BARRIER-TO-AUTOINTEGRATION FACTOR"/>
    <property type="match status" value="1"/>
</dbReference>
<evidence type="ECO:0000256" key="2">
    <source>
        <dbReference type="ARBA" id="ARBA00023242"/>
    </source>
</evidence>
<evidence type="ECO:0000313" key="5">
    <source>
        <dbReference type="RefSeq" id="XP_031416912.1"/>
    </source>
</evidence>
<feature type="region of interest" description="Disordered" evidence="3">
    <location>
        <begin position="1"/>
        <end position="39"/>
    </location>
</feature>
<accession>A0A6P8F195</accession>